<accession>A0AA47M972</accession>
<dbReference type="AlphaFoldDB" id="A0AA47M972"/>
<proteinExistence type="predicted"/>
<dbReference type="Proteomes" id="UP001174136">
    <property type="component" value="Unassembled WGS sequence"/>
</dbReference>
<feature type="region of interest" description="Disordered" evidence="1">
    <location>
        <begin position="70"/>
        <end position="107"/>
    </location>
</feature>
<evidence type="ECO:0000313" key="3">
    <source>
        <dbReference type="Proteomes" id="UP001174136"/>
    </source>
</evidence>
<organism evidence="2 3">
    <name type="scientific">Merluccius polli</name>
    <name type="common">Benguela hake</name>
    <name type="synonym">Merluccius cadenati</name>
    <dbReference type="NCBI Taxonomy" id="89951"/>
    <lineage>
        <taxon>Eukaryota</taxon>
        <taxon>Metazoa</taxon>
        <taxon>Chordata</taxon>
        <taxon>Craniata</taxon>
        <taxon>Vertebrata</taxon>
        <taxon>Euteleostomi</taxon>
        <taxon>Actinopterygii</taxon>
        <taxon>Neopterygii</taxon>
        <taxon>Teleostei</taxon>
        <taxon>Neoteleostei</taxon>
        <taxon>Acanthomorphata</taxon>
        <taxon>Zeiogadaria</taxon>
        <taxon>Gadariae</taxon>
        <taxon>Gadiformes</taxon>
        <taxon>Gadoidei</taxon>
        <taxon>Merlucciidae</taxon>
        <taxon>Merluccius</taxon>
    </lineage>
</organism>
<comment type="caution">
    <text evidence="2">The sequence shown here is derived from an EMBL/GenBank/DDBJ whole genome shotgun (WGS) entry which is preliminary data.</text>
</comment>
<evidence type="ECO:0000256" key="1">
    <source>
        <dbReference type="SAM" id="MobiDB-lite"/>
    </source>
</evidence>
<gene>
    <name evidence="2" type="ORF">N1851_028180</name>
</gene>
<feature type="region of interest" description="Disordered" evidence="1">
    <location>
        <begin position="120"/>
        <end position="157"/>
    </location>
</feature>
<dbReference type="EMBL" id="JAOPHQ010005344">
    <property type="protein sequence ID" value="KAK0135940.1"/>
    <property type="molecule type" value="Genomic_DNA"/>
</dbReference>
<keyword evidence="3" id="KW-1185">Reference proteome</keyword>
<protein>
    <submittedName>
        <fullName evidence="2">Uncharacterized protein</fullName>
    </submittedName>
</protein>
<sequence length="157" mass="17558">MNIAQVCLKMATVNQADIEKVQQPITRTCLACGQPKSCYLGDGSSIHLFHQAGEVRYYYGSKKYSRLMQQRTSPIQRSGTGGLEAEGGVEKEAPEARSHKPTRTRHLPWGYREMHILSGENVVPVPDAGDDRRDDLESSSSLHVMGLKNRWTEEKGK</sequence>
<name>A0AA47M972_MERPO</name>
<feature type="compositionally biased region" description="Basic and acidic residues" evidence="1">
    <location>
        <begin position="88"/>
        <end position="98"/>
    </location>
</feature>
<evidence type="ECO:0000313" key="2">
    <source>
        <dbReference type="EMBL" id="KAK0135940.1"/>
    </source>
</evidence>
<reference evidence="2" key="1">
    <citation type="journal article" date="2023" name="Front. Mar. Sci.">
        <title>A new Merluccius polli reference genome to investigate the effects of global change in West African waters.</title>
        <authorList>
            <person name="Mateo J.L."/>
            <person name="Blanco-Fernandez C."/>
            <person name="Garcia-Vazquez E."/>
            <person name="Machado-Schiaffino G."/>
        </authorList>
    </citation>
    <scope>NUCLEOTIDE SEQUENCE</scope>
    <source>
        <strain evidence="2">C29</strain>
        <tissue evidence="2">Fin</tissue>
    </source>
</reference>